<comment type="caution">
    <text evidence="1">The sequence shown here is derived from an EMBL/GenBank/DDBJ whole genome shotgun (WGS) entry which is preliminary data.</text>
</comment>
<proteinExistence type="predicted"/>
<dbReference type="Proteomes" id="UP000016487">
    <property type="component" value="Unassembled WGS sequence"/>
</dbReference>
<reference evidence="1" key="2">
    <citation type="submission" date="2015-03" db="EMBL/GenBank/DDBJ databases">
        <title>Genome sequence of Pseudoalteromonas citrea.</title>
        <authorList>
            <person name="Xie B.-B."/>
            <person name="Rong J.-C."/>
            <person name="Qin Q.-L."/>
            <person name="Zhang Y.-Z."/>
        </authorList>
    </citation>
    <scope>NUCLEOTIDE SEQUENCE</scope>
    <source>
        <strain evidence="1">DSM 8771</strain>
    </source>
</reference>
<name>A0AAD4AFV8_9GAMM</name>
<accession>A0AAD4AFV8</accession>
<evidence type="ECO:0000313" key="2">
    <source>
        <dbReference type="Proteomes" id="UP000016487"/>
    </source>
</evidence>
<reference evidence="1" key="1">
    <citation type="journal article" date="2012" name="J. Bacteriol.">
        <title>Genome sequences of type strains of seven species of the marine bacterium Pseudoalteromonas.</title>
        <authorList>
            <person name="Xie B.B."/>
            <person name="Shu Y.L."/>
            <person name="Qin Q.L."/>
            <person name="Rong J.C."/>
            <person name="Zhang X.Y."/>
            <person name="Chen X.L."/>
            <person name="Shi M."/>
            <person name="He H.L."/>
            <person name="Zhou B.C."/>
            <person name="Zhang Y.Z."/>
        </authorList>
    </citation>
    <scope>NUCLEOTIDE SEQUENCE</scope>
    <source>
        <strain evidence="1">DSM 8771</strain>
    </source>
</reference>
<evidence type="ECO:0000313" key="1">
    <source>
        <dbReference type="EMBL" id="KAF7767502.1"/>
    </source>
</evidence>
<sequence length="39" mass="4733">MLDYFVLSESRLSPNLYHFINRIRAPHRLYESVNELEIP</sequence>
<organism evidence="1 2">
    <name type="scientific">Pseudoalteromonas citrea</name>
    <dbReference type="NCBI Taxonomy" id="43655"/>
    <lineage>
        <taxon>Bacteria</taxon>
        <taxon>Pseudomonadati</taxon>
        <taxon>Pseudomonadota</taxon>
        <taxon>Gammaproteobacteria</taxon>
        <taxon>Alteromonadales</taxon>
        <taxon>Pseudoalteromonadaceae</taxon>
        <taxon>Pseudoalteromonas</taxon>
    </lineage>
</organism>
<dbReference type="AlphaFoldDB" id="A0AAD4AFV8"/>
<protein>
    <submittedName>
        <fullName evidence="1">Uncharacterized protein</fullName>
    </submittedName>
</protein>
<gene>
    <name evidence="1" type="ORF">PCIT_a4401</name>
</gene>
<dbReference type="EMBL" id="AHBZ03000025">
    <property type="protein sequence ID" value="KAF7767502.1"/>
    <property type="molecule type" value="Genomic_DNA"/>
</dbReference>